<comment type="caution">
    <text evidence="1">The sequence shown here is derived from an EMBL/GenBank/DDBJ whole genome shotgun (WGS) entry which is preliminary data.</text>
</comment>
<dbReference type="Proteomes" id="UP001489719">
    <property type="component" value="Unassembled WGS sequence"/>
</dbReference>
<protein>
    <submittedName>
        <fullName evidence="1">Nucleotide-diphospho-sugar transferase</fullName>
    </submittedName>
</protein>
<organism evidence="1 2">
    <name type="scientific">Lipomyces orientalis</name>
    <dbReference type="NCBI Taxonomy" id="1233043"/>
    <lineage>
        <taxon>Eukaryota</taxon>
        <taxon>Fungi</taxon>
        <taxon>Dikarya</taxon>
        <taxon>Ascomycota</taxon>
        <taxon>Saccharomycotina</taxon>
        <taxon>Lipomycetes</taxon>
        <taxon>Lipomycetales</taxon>
        <taxon>Lipomycetaceae</taxon>
        <taxon>Lipomyces</taxon>
    </lineage>
</organism>
<evidence type="ECO:0000313" key="1">
    <source>
        <dbReference type="EMBL" id="KAK9323762.1"/>
    </source>
</evidence>
<sequence length="435" mass="51355">MSTSYKDKAVPRMNPSANTLFWQYRRHPRWSRIFQLVPAIALVIFVIFGIFALRSNEPMKKEFVKEAVYDKSKIYTEKDFLNAYGISQTDLARIVPPSEQIGKEKATLVMLVRNRELNDALKSMREMEDRFNRKFRYPWTFLNDEPFTEDFINYTSGMASGKTSYGLINKDQWSLPHHIDQEKVQANMKTMVSKNVIYAGSMSYRHMCRYNSGFFYRHPLLADYKWYWRVEPGVEYFCDVDYDVFEYMRAHDKVYGFVMSMYEYLVTIETLWDSTKEFIRTHPQYLASDNSLDFFVDNHPPTQPGEKEITGTYNLCHFWSNFEIASLDFWRSQAYQDYFSYLDSLGGFFYERWGDAPIHSLAVGLFLPKTKIHHFGDIGYRHPPYSRCPQDVDSHRSGRCFCSRKDHFDDDGYSCLPRWWKVAGQSVGAGIKQMD</sequence>
<name>A0ACC3TRI6_9ASCO</name>
<proteinExistence type="predicted"/>
<keyword evidence="1" id="KW-0808">Transferase</keyword>
<reference evidence="2" key="1">
    <citation type="journal article" date="2024" name="Front. Bioeng. Biotechnol.">
        <title>Genome-scale model development and genomic sequencing of the oleaginous clade Lipomyces.</title>
        <authorList>
            <person name="Czajka J.J."/>
            <person name="Han Y."/>
            <person name="Kim J."/>
            <person name="Mondo S.J."/>
            <person name="Hofstad B.A."/>
            <person name="Robles A."/>
            <person name="Haridas S."/>
            <person name="Riley R."/>
            <person name="LaButti K."/>
            <person name="Pangilinan J."/>
            <person name="Andreopoulos W."/>
            <person name="Lipzen A."/>
            <person name="Yan J."/>
            <person name="Wang M."/>
            <person name="Ng V."/>
            <person name="Grigoriev I.V."/>
            <person name="Spatafora J.W."/>
            <person name="Magnuson J.K."/>
            <person name="Baker S.E."/>
            <person name="Pomraning K.R."/>
        </authorList>
    </citation>
    <scope>NUCLEOTIDE SEQUENCE [LARGE SCALE GENOMIC DNA]</scope>
    <source>
        <strain evidence="2">CBS 10300</strain>
    </source>
</reference>
<dbReference type="EMBL" id="MU970057">
    <property type="protein sequence ID" value="KAK9323762.1"/>
    <property type="molecule type" value="Genomic_DNA"/>
</dbReference>
<keyword evidence="2" id="KW-1185">Reference proteome</keyword>
<gene>
    <name evidence="1" type="ORF">V1517DRAFT_319301</name>
</gene>
<accession>A0ACC3TRI6</accession>
<evidence type="ECO:0000313" key="2">
    <source>
        <dbReference type="Proteomes" id="UP001489719"/>
    </source>
</evidence>